<feature type="compositionally biased region" description="Low complexity" evidence="1">
    <location>
        <begin position="106"/>
        <end position="115"/>
    </location>
</feature>
<keyword evidence="2" id="KW-0645">Protease</keyword>
<reference evidence="2" key="1">
    <citation type="submission" date="2020-02" db="EMBL/GenBank/DDBJ databases">
        <authorList>
            <person name="Meier V. D."/>
        </authorList>
    </citation>
    <scope>NUCLEOTIDE SEQUENCE</scope>
    <source>
        <strain evidence="2">AVDCRST_MAG85</strain>
    </source>
</reference>
<feature type="non-terminal residue" evidence="2">
    <location>
        <position position="409"/>
    </location>
</feature>
<sequence length="409" mass="44577">EQGQPVLGEADPLGAGSRVLSAARDRPRLAHPRLRYPARLLRLRPGFRRRRPVPRWVRRRGVRREPAGSDAPRGGFALSLRTPLRPGRGDLRRRAAGSRLRERRPAAAVGAPHPGAGDRRRAARRGPLGVRRARDRVDLRGGRAADSWRARATRGHPALGDPVAAERRAPAVRPDPQRARALRSAAGDRRTGGGRRSPAGGDRARPAGRRCGAVGRADSRHGVRPRRRGQRLGGARRGRRDERPRRRRAGRHDGRGRRQGRSARRAGGRVRRAQRRRRAARRRARPAGAAVRAGGGAGGRRLGRGARLPGERAVRRAGRAGGCDVDGVVAGRVRARARATVDDRLPRRRAVGELGRAGRGRVRAGADDGVRLDDRRRAARGLRGAQRGRAARAGGDRRGVGLHRSVRLL</sequence>
<feature type="region of interest" description="Disordered" evidence="1">
    <location>
        <begin position="1"/>
        <end position="28"/>
    </location>
</feature>
<gene>
    <name evidence="2" type="ORF">AVDCRST_MAG85-409</name>
</gene>
<dbReference type="AlphaFoldDB" id="A0A6J4RTN5"/>
<organism evidence="2">
    <name type="scientific">uncultured Solirubrobacteraceae bacterium</name>
    <dbReference type="NCBI Taxonomy" id="1162706"/>
    <lineage>
        <taxon>Bacteria</taxon>
        <taxon>Bacillati</taxon>
        <taxon>Actinomycetota</taxon>
        <taxon>Thermoleophilia</taxon>
        <taxon>Solirubrobacterales</taxon>
        <taxon>Solirubrobacteraceae</taxon>
        <taxon>environmental samples</taxon>
    </lineage>
</organism>
<feature type="compositionally biased region" description="Basic residues" evidence="1">
    <location>
        <begin position="245"/>
        <end position="285"/>
    </location>
</feature>
<evidence type="ECO:0000256" key="1">
    <source>
        <dbReference type="SAM" id="MobiDB-lite"/>
    </source>
</evidence>
<dbReference type="GO" id="GO:0008233">
    <property type="term" value="F:peptidase activity"/>
    <property type="evidence" value="ECO:0007669"/>
    <property type="project" value="UniProtKB-KW"/>
</dbReference>
<feature type="region of interest" description="Disordered" evidence="1">
    <location>
        <begin position="63"/>
        <end position="307"/>
    </location>
</feature>
<name>A0A6J4RTN5_9ACTN</name>
<feature type="compositionally biased region" description="Basic residues" evidence="1">
    <location>
        <begin position="222"/>
        <end position="238"/>
    </location>
</feature>
<evidence type="ECO:0000313" key="2">
    <source>
        <dbReference type="EMBL" id="CAA9477027.1"/>
    </source>
</evidence>
<accession>A0A6J4RTN5</accession>
<proteinExistence type="predicted"/>
<keyword evidence="2" id="KW-0378">Hydrolase</keyword>
<feature type="compositionally biased region" description="Basic and acidic residues" evidence="1">
    <location>
        <begin position="135"/>
        <end position="149"/>
    </location>
</feature>
<dbReference type="EMBL" id="CADCVT010000045">
    <property type="protein sequence ID" value="CAA9477027.1"/>
    <property type="molecule type" value="Genomic_DNA"/>
</dbReference>
<dbReference type="GO" id="GO:0006508">
    <property type="term" value="P:proteolysis"/>
    <property type="evidence" value="ECO:0007669"/>
    <property type="project" value="UniProtKB-KW"/>
</dbReference>
<protein>
    <submittedName>
        <fullName evidence="2">Putative serine protease</fullName>
    </submittedName>
</protein>
<feature type="compositionally biased region" description="Basic and acidic residues" evidence="1">
    <location>
        <begin position="87"/>
        <end position="105"/>
    </location>
</feature>
<feature type="non-terminal residue" evidence="2">
    <location>
        <position position="1"/>
    </location>
</feature>